<dbReference type="SUPFAM" id="SSF53474">
    <property type="entry name" value="alpha/beta-Hydrolases"/>
    <property type="match status" value="1"/>
</dbReference>
<sequence length="245" mass="28258">MNGKLVYNKEFNRDIFIYLPPSYNCGKKYPVIYVHDGDSFADILEELMSFAEELESENYSEHIIVGITPIDRLDEYTPWPAAPLVEKFKAFGGKGEEYLSFIVNELKPYIDRTYNTCENNAGIMGFSLGGLISLFAMYKHTCFDKVVSICGSQWYEGWIDFIKSNEIINKDIKILLISGLKEADGKKTIQKNAVTSVEKGCEIFKSNVNDESNVSLEWDEYGHHNNRMERYKKAILYFYTGNYRI</sequence>
<dbReference type="EMBL" id="PDCJ01000001">
    <property type="protein sequence ID" value="PEG31291.1"/>
    <property type="molecule type" value="Genomic_DNA"/>
</dbReference>
<dbReference type="AlphaFoldDB" id="A0A2A7MIZ0"/>
<organism evidence="1 2">
    <name type="scientific">Clostridium neonatale</name>
    <dbReference type="NCBI Taxonomy" id="137838"/>
    <lineage>
        <taxon>Bacteria</taxon>
        <taxon>Bacillati</taxon>
        <taxon>Bacillota</taxon>
        <taxon>Clostridia</taxon>
        <taxon>Eubacteriales</taxon>
        <taxon>Clostridiaceae</taxon>
        <taxon>Clostridium</taxon>
    </lineage>
</organism>
<dbReference type="RefSeq" id="WP_058295449.1">
    <property type="nucleotide sequence ID" value="NZ_CAMTCK010000071.1"/>
</dbReference>
<dbReference type="InterPro" id="IPR050583">
    <property type="entry name" value="Mycobacterial_A85_antigen"/>
</dbReference>
<dbReference type="PANTHER" id="PTHR48098:SF3">
    <property type="entry name" value="IRON(III) ENTEROBACTIN ESTERASE"/>
    <property type="match status" value="1"/>
</dbReference>
<protein>
    <submittedName>
        <fullName evidence="1">Esterase</fullName>
    </submittedName>
</protein>
<name>A0A2A7MIZ0_9CLOT</name>
<dbReference type="STRING" id="137838.GCA_001458595_02691"/>
<dbReference type="Pfam" id="PF00756">
    <property type="entry name" value="Esterase"/>
    <property type="match status" value="1"/>
</dbReference>
<keyword evidence="2" id="KW-1185">Reference proteome</keyword>
<reference evidence="1 2" key="1">
    <citation type="submission" date="2017-10" db="EMBL/GenBank/DDBJ databases">
        <title>Effective Description of Clostridium neonatale sp. nov. linked to necrotizing enterocolitis in neonates and a clarification of species assignable to the genus Clostridium (Prazmowski 1880) emend. Lawson and Rainey 2016.</title>
        <authorList>
            <person name="Bernard K."/>
            <person name="Burdz T."/>
            <person name="Wiebe D."/>
            <person name="Balcewich B."/>
            <person name="Alfa M."/>
            <person name="Bernier A.-M."/>
        </authorList>
    </citation>
    <scope>NUCLEOTIDE SEQUENCE [LARGE SCALE GENOMIC DNA]</scope>
    <source>
        <strain evidence="1 2">LCDC99A005</strain>
    </source>
</reference>
<dbReference type="InterPro" id="IPR000801">
    <property type="entry name" value="Esterase-like"/>
</dbReference>
<dbReference type="Gene3D" id="3.40.50.1820">
    <property type="entry name" value="alpha/beta hydrolase"/>
    <property type="match status" value="1"/>
</dbReference>
<dbReference type="OrthoDB" id="9794761at2"/>
<accession>A0A2A7MIZ0</accession>
<comment type="caution">
    <text evidence="1">The sequence shown here is derived from an EMBL/GenBank/DDBJ whole genome shotgun (WGS) entry which is preliminary data.</text>
</comment>
<evidence type="ECO:0000313" key="1">
    <source>
        <dbReference type="EMBL" id="PEG31291.1"/>
    </source>
</evidence>
<dbReference type="Proteomes" id="UP000220840">
    <property type="component" value="Unassembled WGS sequence"/>
</dbReference>
<dbReference type="InterPro" id="IPR029058">
    <property type="entry name" value="AB_hydrolase_fold"/>
</dbReference>
<dbReference type="PANTHER" id="PTHR48098">
    <property type="entry name" value="ENTEROCHELIN ESTERASE-RELATED"/>
    <property type="match status" value="1"/>
</dbReference>
<gene>
    <name evidence="1" type="ORF">CQ394_06100</name>
</gene>
<evidence type="ECO:0000313" key="2">
    <source>
        <dbReference type="Proteomes" id="UP000220840"/>
    </source>
</evidence>
<proteinExistence type="predicted"/>